<keyword evidence="2" id="KW-1185">Reference proteome</keyword>
<dbReference type="Proteomes" id="UP001152607">
    <property type="component" value="Unassembled WGS sequence"/>
</dbReference>
<evidence type="ECO:0000313" key="1">
    <source>
        <dbReference type="EMBL" id="CAI6330806.1"/>
    </source>
</evidence>
<dbReference type="EMBL" id="CAOQHR010000002">
    <property type="protein sequence ID" value="CAI6330806.1"/>
    <property type="molecule type" value="Genomic_DNA"/>
</dbReference>
<name>A0A9W4UAC1_9PLEO</name>
<proteinExistence type="predicted"/>
<sequence>MFDSTTLTIDLKQLMMRLDNPICLKLAARRLSSLIHKLLLGPLRSSICTLFPLEL</sequence>
<protein>
    <submittedName>
        <fullName evidence="1">Uncharacterized protein</fullName>
    </submittedName>
</protein>
<organism evidence="1 2">
    <name type="scientific">Periconia digitata</name>
    <dbReference type="NCBI Taxonomy" id="1303443"/>
    <lineage>
        <taxon>Eukaryota</taxon>
        <taxon>Fungi</taxon>
        <taxon>Dikarya</taxon>
        <taxon>Ascomycota</taxon>
        <taxon>Pezizomycotina</taxon>
        <taxon>Dothideomycetes</taxon>
        <taxon>Pleosporomycetidae</taxon>
        <taxon>Pleosporales</taxon>
        <taxon>Massarineae</taxon>
        <taxon>Periconiaceae</taxon>
        <taxon>Periconia</taxon>
    </lineage>
</organism>
<gene>
    <name evidence="1" type="ORF">PDIGIT_LOCUS4311</name>
</gene>
<comment type="caution">
    <text evidence="1">The sequence shown here is derived from an EMBL/GenBank/DDBJ whole genome shotgun (WGS) entry which is preliminary data.</text>
</comment>
<evidence type="ECO:0000313" key="2">
    <source>
        <dbReference type="Proteomes" id="UP001152607"/>
    </source>
</evidence>
<reference evidence="1" key="1">
    <citation type="submission" date="2023-01" db="EMBL/GenBank/DDBJ databases">
        <authorList>
            <person name="Van Ghelder C."/>
            <person name="Rancurel C."/>
        </authorList>
    </citation>
    <scope>NUCLEOTIDE SEQUENCE</scope>
    <source>
        <strain evidence="1">CNCM I-4278</strain>
    </source>
</reference>
<dbReference type="AlphaFoldDB" id="A0A9W4UAC1"/>
<accession>A0A9W4UAC1</accession>